<name>A0A8X7QK04_BRACI</name>
<evidence type="ECO:0000313" key="2">
    <source>
        <dbReference type="EMBL" id="KAG2270702.1"/>
    </source>
</evidence>
<dbReference type="Proteomes" id="UP000886595">
    <property type="component" value="Unassembled WGS sequence"/>
</dbReference>
<evidence type="ECO:0000313" key="3">
    <source>
        <dbReference type="Proteomes" id="UP000886595"/>
    </source>
</evidence>
<evidence type="ECO:0000256" key="1">
    <source>
        <dbReference type="SAM" id="MobiDB-lite"/>
    </source>
</evidence>
<protein>
    <submittedName>
        <fullName evidence="2">Uncharacterized protein</fullName>
    </submittedName>
</protein>
<feature type="compositionally biased region" description="Acidic residues" evidence="1">
    <location>
        <begin position="206"/>
        <end position="215"/>
    </location>
</feature>
<accession>A0A8X7QK04</accession>
<dbReference type="AlphaFoldDB" id="A0A8X7QK04"/>
<comment type="caution">
    <text evidence="2">The sequence shown here is derived from an EMBL/GenBank/DDBJ whole genome shotgun (WGS) entry which is preliminary data.</text>
</comment>
<feature type="region of interest" description="Disordered" evidence="1">
    <location>
        <begin position="1"/>
        <end position="30"/>
    </location>
</feature>
<organism evidence="2 3">
    <name type="scientific">Brassica carinata</name>
    <name type="common">Ethiopian mustard</name>
    <name type="synonym">Abyssinian cabbage</name>
    <dbReference type="NCBI Taxonomy" id="52824"/>
    <lineage>
        <taxon>Eukaryota</taxon>
        <taxon>Viridiplantae</taxon>
        <taxon>Streptophyta</taxon>
        <taxon>Embryophyta</taxon>
        <taxon>Tracheophyta</taxon>
        <taxon>Spermatophyta</taxon>
        <taxon>Magnoliopsida</taxon>
        <taxon>eudicotyledons</taxon>
        <taxon>Gunneridae</taxon>
        <taxon>Pentapetalae</taxon>
        <taxon>rosids</taxon>
        <taxon>malvids</taxon>
        <taxon>Brassicales</taxon>
        <taxon>Brassicaceae</taxon>
        <taxon>Brassiceae</taxon>
        <taxon>Brassica</taxon>
    </lineage>
</organism>
<feature type="region of interest" description="Disordered" evidence="1">
    <location>
        <begin position="195"/>
        <end position="215"/>
    </location>
</feature>
<keyword evidence="3" id="KW-1185">Reference proteome</keyword>
<sequence>MREKAKDAQTYDVEDNESDPEPDKEAPDGAAKVESPMVAYLELMFSKRLNAMQSMVERLTGVRFVGLFALKANLEIWFAGGNGSGFLSRLLVDLRHLVLSSQGYLSSSSLRKQRFLYQISASLLFVLDVPLPATPVRRLWRRTCLVVAAKLACFLAVRFGDGSSGMGLGFKCFVALCTCPDLVAVARPRAVSVENGNNGGAHEDVAAEDESDDSDSTTMAGMIIVEAIAWRTAAAIL</sequence>
<dbReference type="EMBL" id="JAAMPC010000013">
    <property type="protein sequence ID" value="KAG2270702.1"/>
    <property type="molecule type" value="Genomic_DNA"/>
</dbReference>
<reference evidence="2 3" key="1">
    <citation type="submission" date="2020-02" db="EMBL/GenBank/DDBJ databases">
        <authorList>
            <person name="Ma Q."/>
            <person name="Huang Y."/>
            <person name="Song X."/>
            <person name="Pei D."/>
        </authorList>
    </citation>
    <scope>NUCLEOTIDE SEQUENCE [LARGE SCALE GENOMIC DNA]</scope>
    <source>
        <strain evidence="2">Sxm20200214</strain>
        <tissue evidence="2">Leaf</tissue>
    </source>
</reference>
<proteinExistence type="predicted"/>
<gene>
    <name evidence="2" type="ORF">Bca52824_065257</name>
</gene>